<evidence type="ECO:0000256" key="1">
    <source>
        <dbReference type="SAM" id="SignalP"/>
    </source>
</evidence>
<feature type="chain" id="PRO_5014726991" evidence="1">
    <location>
        <begin position="18"/>
        <end position="220"/>
    </location>
</feature>
<evidence type="ECO:0000313" key="3">
    <source>
        <dbReference type="Proteomes" id="UP000238523"/>
    </source>
</evidence>
<protein>
    <submittedName>
        <fullName evidence="2">Uncharacterized protein</fullName>
    </submittedName>
</protein>
<dbReference type="AlphaFoldDB" id="A0A2K9ZG97"/>
<dbReference type="EMBL" id="CP025015">
    <property type="protein sequence ID" value="AUW47283.1"/>
    <property type="molecule type" value="Genomic_DNA"/>
</dbReference>
<evidence type="ECO:0000313" key="2">
    <source>
        <dbReference type="EMBL" id="AUW47283.1"/>
    </source>
</evidence>
<sequence>MSVTRCLRPLCSTSAMAGMFVMTDTAGPSFNAFATASAVLPWVMNIQPSRVAFCAASFPITAFSALRLASRDGSGAARETGIAPPCTRVSRPSLSRRTRSRRMVSIVTEKRSAIAAIPMPSPVRSMSAMACRRLAAGSFVTNSSLYTMQSATLKTNMLSFLGIIAFQISVNGLFHDSFRAHSLKIAANPSSRLMLFQPKARFHGTYFCNCQLMPDIVTFL</sequence>
<reference evidence="2 3" key="1">
    <citation type="submission" date="2017-11" db="EMBL/GenBank/DDBJ databases">
        <title>Complete genome of Rhizobium leguminosarum Norway, an ineffective micro-symbiont.</title>
        <authorList>
            <person name="Hoffrichter A."/>
            <person name="Liang J."/>
            <person name="Brachmann A."/>
            <person name="Marin M."/>
        </authorList>
    </citation>
    <scope>NUCLEOTIDE SEQUENCE [LARGE SCALE GENOMIC DNA]</scope>
    <source>
        <strain evidence="2 3">Norway</strain>
        <plasmid evidence="3">Plasmid prln3</plasmid>
    </source>
</reference>
<organism evidence="2 3">
    <name type="scientific">Rhizobium leguminosarum</name>
    <dbReference type="NCBI Taxonomy" id="384"/>
    <lineage>
        <taxon>Bacteria</taxon>
        <taxon>Pseudomonadati</taxon>
        <taxon>Pseudomonadota</taxon>
        <taxon>Alphaproteobacteria</taxon>
        <taxon>Hyphomicrobiales</taxon>
        <taxon>Rhizobiaceae</taxon>
        <taxon>Rhizobium/Agrobacterium group</taxon>
        <taxon>Rhizobium</taxon>
    </lineage>
</organism>
<keyword evidence="1" id="KW-0732">Signal</keyword>
<accession>A0A2K9ZG97</accession>
<feature type="signal peptide" evidence="1">
    <location>
        <begin position="1"/>
        <end position="17"/>
    </location>
</feature>
<dbReference type="Proteomes" id="UP000238523">
    <property type="component" value="Plasmid pRLN3"/>
</dbReference>
<geneLocation type="plasmid" evidence="3">
    <name>prln3</name>
</geneLocation>
<keyword evidence="2" id="KW-0614">Plasmid</keyword>
<proteinExistence type="predicted"/>
<name>A0A2K9ZG97_RHILE</name>
<gene>
    <name evidence="2" type="ORF">CUJ84_pRLN3000147</name>
</gene>